<dbReference type="AlphaFoldDB" id="A0A1F7KA56"/>
<evidence type="ECO:0000256" key="6">
    <source>
        <dbReference type="ARBA" id="ARBA00022692"/>
    </source>
</evidence>
<evidence type="ECO:0000256" key="9">
    <source>
        <dbReference type="ARBA" id="ARBA00023136"/>
    </source>
</evidence>
<evidence type="ECO:0000313" key="16">
    <source>
        <dbReference type="Proteomes" id="UP000178450"/>
    </source>
</evidence>
<evidence type="ECO:0000256" key="12">
    <source>
        <dbReference type="ARBA" id="ARBA00032932"/>
    </source>
</evidence>
<dbReference type="EC" id="3.6.1.27" evidence="3 14"/>
<evidence type="ECO:0000256" key="4">
    <source>
        <dbReference type="ARBA" id="ARBA00021581"/>
    </source>
</evidence>
<evidence type="ECO:0000256" key="5">
    <source>
        <dbReference type="ARBA" id="ARBA00022475"/>
    </source>
</evidence>
<comment type="catalytic activity">
    <reaction evidence="13 14">
        <text>di-trans,octa-cis-undecaprenyl diphosphate + H2O = di-trans,octa-cis-undecaprenyl phosphate + phosphate + H(+)</text>
        <dbReference type="Rhea" id="RHEA:28094"/>
        <dbReference type="ChEBI" id="CHEBI:15377"/>
        <dbReference type="ChEBI" id="CHEBI:15378"/>
        <dbReference type="ChEBI" id="CHEBI:43474"/>
        <dbReference type="ChEBI" id="CHEBI:58405"/>
        <dbReference type="ChEBI" id="CHEBI:60392"/>
        <dbReference type="EC" id="3.6.1.27"/>
    </reaction>
</comment>
<comment type="miscellaneous">
    <text evidence="14">Bacitracin is thought to be involved in the inhibition of peptidoglycan synthesis by sequestering undecaprenyl diphosphate, thereby reducing the pool of lipid carrier available.</text>
</comment>
<feature type="transmembrane region" description="Helical" evidence="14">
    <location>
        <begin position="206"/>
        <end position="225"/>
    </location>
</feature>
<evidence type="ECO:0000256" key="10">
    <source>
        <dbReference type="ARBA" id="ARBA00023251"/>
    </source>
</evidence>
<keyword evidence="14" id="KW-0961">Cell wall biogenesis/degradation</keyword>
<dbReference type="EMBL" id="MGBG01000016">
    <property type="protein sequence ID" value="OGK64711.1"/>
    <property type="molecule type" value="Genomic_DNA"/>
</dbReference>
<comment type="caution">
    <text evidence="15">The sequence shown here is derived from an EMBL/GenBank/DDBJ whole genome shotgun (WGS) entry which is preliminary data.</text>
</comment>
<feature type="transmembrane region" description="Helical" evidence="14">
    <location>
        <begin position="38"/>
        <end position="61"/>
    </location>
</feature>
<keyword evidence="6 14" id="KW-0812">Transmembrane</keyword>
<comment type="similarity">
    <text evidence="2 14">Belongs to the UppP family.</text>
</comment>
<dbReference type="GO" id="GO:0071555">
    <property type="term" value="P:cell wall organization"/>
    <property type="evidence" value="ECO:0007669"/>
    <property type="project" value="UniProtKB-KW"/>
</dbReference>
<comment type="subcellular location">
    <subcellularLocation>
        <location evidence="1 14">Cell membrane</location>
        <topology evidence="1 14">Multi-pass membrane protein</topology>
    </subcellularLocation>
</comment>
<keyword evidence="8 14" id="KW-1133">Transmembrane helix</keyword>
<keyword evidence="14" id="KW-0133">Cell shape</keyword>
<proteinExistence type="inferred from homology"/>
<evidence type="ECO:0000256" key="8">
    <source>
        <dbReference type="ARBA" id="ARBA00022989"/>
    </source>
</evidence>
<evidence type="ECO:0000256" key="3">
    <source>
        <dbReference type="ARBA" id="ARBA00012374"/>
    </source>
</evidence>
<dbReference type="GO" id="GO:0046677">
    <property type="term" value="P:response to antibiotic"/>
    <property type="evidence" value="ECO:0007669"/>
    <property type="project" value="UniProtKB-UniRule"/>
</dbReference>
<evidence type="ECO:0000256" key="7">
    <source>
        <dbReference type="ARBA" id="ARBA00022801"/>
    </source>
</evidence>
<evidence type="ECO:0000256" key="11">
    <source>
        <dbReference type="ARBA" id="ARBA00032707"/>
    </source>
</evidence>
<sequence>MLPALILGILEGLTEFLPVSSTAHLIIAADLLNLPSSQYWQFFEVFIQAGAILAVVTLYFKQIFNFKLVTNLLFSFVPTALIGFGLYKIIKSIFFESILLISVSLIVFGLIFLLVEKLIKQKKLIINKNLDRLSPKQAVLIGLAQALAVVPGVSRAGSVMVAGLLLGYKREQVALYSFLLAVPTILAAAIFDLLKTDWSIVSTNIGLTLIGFVSAYLSALVVIKWFINYLQKKNLEIFGYYRIVIGLLILWSLL</sequence>
<dbReference type="GO" id="GO:0005886">
    <property type="term" value="C:plasma membrane"/>
    <property type="evidence" value="ECO:0007669"/>
    <property type="project" value="UniProtKB-SubCell"/>
</dbReference>
<protein>
    <recommendedName>
        <fullName evidence="4 14">Undecaprenyl-diphosphatase</fullName>
        <ecNumber evidence="3 14">3.6.1.27</ecNumber>
    </recommendedName>
    <alternativeName>
        <fullName evidence="12 14">Bacitracin resistance protein</fullName>
    </alternativeName>
    <alternativeName>
        <fullName evidence="11 14">Undecaprenyl pyrophosphate phosphatase</fullName>
    </alternativeName>
</protein>
<keyword evidence="9 14" id="KW-0472">Membrane</keyword>
<evidence type="ECO:0000256" key="13">
    <source>
        <dbReference type="ARBA" id="ARBA00047594"/>
    </source>
</evidence>
<gene>
    <name evidence="14" type="primary">uppP</name>
    <name evidence="15" type="ORF">A2209_03455</name>
</gene>
<dbReference type="GO" id="GO:0009252">
    <property type="term" value="P:peptidoglycan biosynthetic process"/>
    <property type="evidence" value="ECO:0007669"/>
    <property type="project" value="UniProtKB-KW"/>
</dbReference>
<keyword evidence="7 14" id="KW-0378">Hydrolase</keyword>
<dbReference type="PANTHER" id="PTHR30622:SF3">
    <property type="entry name" value="UNDECAPRENYL-DIPHOSPHATASE"/>
    <property type="match status" value="1"/>
</dbReference>
<dbReference type="GO" id="GO:0008360">
    <property type="term" value="P:regulation of cell shape"/>
    <property type="evidence" value="ECO:0007669"/>
    <property type="project" value="UniProtKB-KW"/>
</dbReference>
<reference evidence="15 16" key="1">
    <citation type="journal article" date="2016" name="Nat. Commun.">
        <title>Thousands of microbial genomes shed light on interconnected biogeochemical processes in an aquifer system.</title>
        <authorList>
            <person name="Anantharaman K."/>
            <person name="Brown C.T."/>
            <person name="Hug L.A."/>
            <person name="Sharon I."/>
            <person name="Castelle C.J."/>
            <person name="Probst A.J."/>
            <person name="Thomas B.C."/>
            <person name="Singh A."/>
            <person name="Wilkins M.J."/>
            <person name="Karaoz U."/>
            <person name="Brodie E.L."/>
            <person name="Williams K.H."/>
            <person name="Hubbard S.S."/>
            <person name="Banfield J.F."/>
        </authorList>
    </citation>
    <scope>NUCLEOTIDE SEQUENCE [LARGE SCALE GENOMIC DNA]</scope>
</reference>
<dbReference type="Proteomes" id="UP000178450">
    <property type="component" value="Unassembled WGS sequence"/>
</dbReference>
<name>A0A1F7KA56_9BACT</name>
<feature type="transmembrane region" description="Helical" evidence="14">
    <location>
        <begin position="173"/>
        <end position="194"/>
    </location>
</feature>
<organism evidence="15 16">
    <name type="scientific">Candidatus Roizmanbacteria bacterium RIFOXYA1_FULL_41_12</name>
    <dbReference type="NCBI Taxonomy" id="1802082"/>
    <lineage>
        <taxon>Bacteria</taxon>
        <taxon>Candidatus Roizmaniibacteriota</taxon>
    </lineage>
</organism>
<evidence type="ECO:0000256" key="1">
    <source>
        <dbReference type="ARBA" id="ARBA00004651"/>
    </source>
</evidence>
<evidence type="ECO:0000256" key="2">
    <source>
        <dbReference type="ARBA" id="ARBA00010621"/>
    </source>
</evidence>
<evidence type="ECO:0000313" key="15">
    <source>
        <dbReference type="EMBL" id="OGK64711.1"/>
    </source>
</evidence>
<feature type="transmembrane region" description="Helical" evidence="14">
    <location>
        <begin position="68"/>
        <end position="87"/>
    </location>
</feature>
<keyword evidence="14" id="KW-0573">Peptidoglycan synthesis</keyword>
<evidence type="ECO:0000256" key="14">
    <source>
        <dbReference type="HAMAP-Rule" id="MF_01006"/>
    </source>
</evidence>
<feature type="transmembrane region" description="Helical" evidence="14">
    <location>
        <begin position="93"/>
        <end position="115"/>
    </location>
</feature>
<feature type="transmembrane region" description="Helical" evidence="14">
    <location>
        <begin position="237"/>
        <end position="253"/>
    </location>
</feature>
<dbReference type="HAMAP" id="MF_01006">
    <property type="entry name" value="Undec_diphosphatase"/>
    <property type="match status" value="1"/>
</dbReference>
<dbReference type="Pfam" id="PF02673">
    <property type="entry name" value="BacA"/>
    <property type="match status" value="1"/>
</dbReference>
<comment type="function">
    <text evidence="14">Catalyzes the dephosphorylation of undecaprenyl diphosphate (UPP). Confers resistance to bacitracin.</text>
</comment>
<dbReference type="InterPro" id="IPR003824">
    <property type="entry name" value="UppP"/>
</dbReference>
<accession>A0A1F7KA56</accession>
<keyword evidence="5 14" id="KW-1003">Cell membrane</keyword>
<dbReference type="GO" id="GO:0050380">
    <property type="term" value="F:undecaprenyl-diphosphatase activity"/>
    <property type="evidence" value="ECO:0007669"/>
    <property type="project" value="UniProtKB-UniRule"/>
</dbReference>
<dbReference type="PANTHER" id="PTHR30622">
    <property type="entry name" value="UNDECAPRENYL-DIPHOSPHATASE"/>
    <property type="match status" value="1"/>
</dbReference>
<keyword evidence="10 14" id="KW-0046">Antibiotic resistance</keyword>